<dbReference type="GeneID" id="20652479"/>
<accession>G5AD35</accession>
<keyword evidence="3" id="KW-1185">Reference proteome</keyword>
<protein>
    <recommendedName>
        <fullName evidence="4">PiggyBac transposable element-derived protein domain-containing protein</fullName>
    </recommendedName>
</protein>
<feature type="signal peptide" evidence="1">
    <location>
        <begin position="1"/>
        <end position="24"/>
    </location>
</feature>
<evidence type="ECO:0000313" key="2">
    <source>
        <dbReference type="EMBL" id="EGZ06089.1"/>
    </source>
</evidence>
<feature type="non-terminal residue" evidence="2">
    <location>
        <position position="114"/>
    </location>
</feature>
<name>G5AD35_PHYSP</name>
<dbReference type="InParanoid" id="G5AD35"/>
<dbReference type="AlphaFoldDB" id="G5AD35"/>
<dbReference type="Proteomes" id="UP000002640">
    <property type="component" value="Unassembled WGS sequence"/>
</dbReference>
<gene>
    <name evidence="2" type="ORF">PHYSODRAFT_435314</name>
</gene>
<sequence length="114" mass="12928">RTWHTTKWHHRLFATLFGMVVVDAYSAYQYEATAADCLDSSIADFNSFISQLSYQLIFNDFTMQRSTRVGTGHHNKEDAAPTHTLRAFSTLEQYPCLSGMALRAQRKCGVCGKK</sequence>
<organism evidence="2 3">
    <name type="scientific">Phytophthora sojae (strain P6497)</name>
    <name type="common">Soybean stem and root rot agent</name>
    <name type="synonym">Phytophthora megasperma f. sp. glycines</name>
    <dbReference type="NCBI Taxonomy" id="1094619"/>
    <lineage>
        <taxon>Eukaryota</taxon>
        <taxon>Sar</taxon>
        <taxon>Stramenopiles</taxon>
        <taxon>Oomycota</taxon>
        <taxon>Peronosporomycetes</taxon>
        <taxon>Peronosporales</taxon>
        <taxon>Peronosporaceae</taxon>
        <taxon>Phytophthora</taxon>
    </lineage>
</organism>
<dbReference type="EMBL" id="JH159164">
    <property type="protein sequence ID" value="EGZ06089.1"/>
    <property type="molecule type" value="Genomic_DNA"/>
</dbReference>
<keyword evidence="1" id="KW-0732">Signal</keyword>
<proteinExistence type="predicted"/>
<dbReference type="RefSeq" id="XP_009537986.1">
    <property type="nucleotide sequence ID" value="XM_009539691.1"/>
</dbReference>
<reference evidence="2 3" key="1">
    <citation type="journal article" date="2006" name="Science">
        <title>Phytophthora genome sequences uncover evolutionary origins and mechanisms of pathogenesis.</title>
        <authorList>
            <person name="Tyler B.M."/>
            <person name="Tripathy S."/>
            <person name="Zhang X."/>
            <person name="Dehal P."/>
            <person name="Jiang R.H."/>
            <person name="Aerts A."/>
            <person name="Arredondo F.D."/>
            <person name="Baxter L."/>
            <person name="Bensasson D."/>
            <person name="Beynon J.L."/>
            <person name="Chapman J."/>
            <person name="Damasceno C.M."/>
            <person name="Dorrance A.E."/>
            <person name="Dou D."/>
            <person name="Dickerman A.W."/>
            <person name="Dubchak I.L."/>
            <person name="Garbelotto M."/>
            <person name="Gijzen M."/>
            <person name="Gordon S.G."/>
            <person name="Govers F."/>
            <person name="Grunwald N.J."/>
            <person name="Huang W."/>
            <person name="Ivors K.L."/>
            <person name="Jones R.W."/>
            <person name="Kamoun S."/>
            <person name="Krampis K."/>
            <person name="Lamour K.H."/>
            <person name="Lee M.K."/>
            <person name="McDonald W.H."/>
            <person name="Medina M."/>
            <person name="Meijer H.J."/>
            <person name="Nordberg E.K."/>
            <person name="Maclean D.J."/>
            <person name="Ospina-Giraldo M.D."/>
            <person name="Morris P.F."/>
            <person name="Phuntumart V."/>
            <person name="Putnam N.H."/>
            <person name="Rash S."/>
            <person name="Rose J.K."/>
            <person name="Sakihama Y."/>
            <person name="Salamov A.A."/>
            <person name="Savidor A."/>
            <person name="Scheuring C.F."/>
            <person name="Smith B.M."/>
            <person name="Sobral B.W."/>
            <person name="Terry A."/>
            <person name="Torto-Alalibo T.A."/>
            <person name="Win J."/>
            <person name="Xu Z."/>
            <person name="Zhang H."/>
            <person name="Grigoriev I.V."/>
            <person name="Rokhsar D.S."/>
            <person name="Boore J.L."/>
        </authorList>
    </citation>
    <scope>NUCLEOTIDE SEQUENCE [LARGE SCALE GENOMIC DNA]</scope>
    <source>
        <strain evidence="2 3">P6497</strain>
    </source>
</reference>
<evidence type="ECO:0008006" key="4">
    <source>
        <dbReference type="Google" id="ProtNLM"/>
    </source>
</evidence>
<feature type="chain" id="PRO_5003473032" description="PiggyBac transposable element-derived protein domain-containing protein" evidence="1">
    <location>
        <begin position="25"/>
        <end position="114"/>
    </location>
</feature>
<feature type="non-terminal residue" evidence="2">
    <location>
        <position position="1"/>
    </location>
</feature>
<dbReference type="KEGG" id="psoj:PHYSODRAFT_435314"/>
<evidence type="ECO:0000256" key="1">
    <source>
        <dbReference type="SAM" id="SignalP"/>
    </source>
</evidence>
<evidence type="ECO:0000313" key="3">
    <source>
        <dbReference type="Proteomes" id="UP000002640"/>
    </source>
</evidence>